<feature type="region of interest" description="Disordered" evidence="2">
    <location>
        <begin position="162"/>
        <end position="184"/>
    </location>
</feature>
<accession>A0A061SFU2</accession>
<feature type="compositionally biased region" description="Basic and acidic residues" evidence="2">
    <location>
        <begin position="52"/>
        <end position="82"/>
    </location>
</feature>
<dbReference type="EMBL" id="GBEZ01000866">
    <property type="protein sequence ID" value="JAC84052.1"/>
    <property type="molecule type" value="Transcribed_RNA"/>
</dbReference>
<keyword evidence="1" id="KW-0175">Coiled coil</keyword>
<organism evidence="3">
    <name type="scientific">Tetraselmis sp. GSL018</name>
    <dbReference type="NCBI Taxonomy" id="582737"/>
    <lineage>
        <taxon>Eukaryota</taxon>
        <taxon>Viridiplantae</taxon>
        <taxon>Chlorophyta</taxon>
        <taxon>core chlorophytes</taxon>
        <taxon>Chlorodendrophyceae</taxon>
        <taxon>Chlorodendrales</taxon>
        <taxon>Chlorodendraceae</taxon>
        <taxon>Tetraselmis</taxon>
    </lineage>
</organism>
<evidence type="ECO:0000256" key="1">
    <source>
        <dbReference type="SAM" id="Coils"/>
    </source>
</evidence>
<proteinExistence type="predicted"/>
<feature type="coiled-coil region" evidence="1">
    <location>
        <begin position="85"/>
        <end position="151"/>
    </location>
</feature>
<feature type="non-terminal residue" evidence="3">
    <location>
        <position position="410"/>
    </location>
</feature>
<reference evidence="3" key="1">
    <citation type="submission" date="2014-05" db="EMBL/GenBank/DDBJ databases">
        <title>The transcriptome of the halophilic microalga Tetraselmis sp. GSL018 isolated from the Great Salt Lake, Utah.</title>
        <authorList>
            <person name="Jinkerson R.E."/>
            <person name="D'Adamo S."/>
            <person name="Posewitz M.C."/>
        </authorList>
    </citation>
    <scope>NUCLEOTIDE SEQUENCE</scope>
    <source>
        <strain evidence="3">GSL018</strain>
    </source>
</reference>
<evidence type="ECO:0000313" key="3">
    <source>
        <dbReference type="EMBL" id="JAC84052.1"/>
    </source>
</evidence>
<gene>
    <name evidence="3" type="ORF">TSPGSL018_1867</name>
</gene>
<protein>
    <submittedName>
        <fullName evidence="3">Uncharacterized protein</fullName>
    </submittedName>
</protein>
<feature type="region of interest" description="Disordered" evidence="2">
    <location>
        <begin position="234"/>
        <end position="259"/>
    </location>
</feature>
<dbReference type="Gene3D" id="1.10.287.1490">
    <property type="match status" value="1"/>
</dbReference>
<evidence type="ECO:0000256" key="2">
    <source>
        <dbReference type="SAM" id="MobiDB-lite"/>
    </source>
</evidence>
<sequence length="410" mass="44544">MPEERAGPSFGEASSACEVTHLHAELEAERSARHQLEGQTSSLTEMVASLRSRQERPQGEGHEAEHLRSSLEAERKTKEEAMGRATIAQREARGLRAALEELEAKHQEVLRHARNHEEDVEAEKATLRAKCDELEQQKAELQSDLAAVRAAGVLSKSGTLRFEIGGGQGSPGPSRPSTAEAPDDAYRLSKQVRELQDRIRMYQAQAEACGNGGGEALTRALEENARLRGLVLSLQTGNEGGSGEQPAGTPERGTEEAPATVEEMRAQLQRERRGSAQREAQLLAEIEGLRGETARDNRHRSAQSRQIHELQVRLGEMQQRQSAADAPAAAAEAGCSHHREEVEGLRLHVGELREALMRQEGMVQHAQALVLQKDSIISTLQRQASSHSRGGGGVLATGSRTRSAKELAAA</sequence>
<dbReference type="AlphaFoldDB" id="A0A061SFU2"/>
<feature type="region of interest" description="Disordered" evidence="2">
    <location>
        <begin position="48"/>
        <end position="82"/>
    </location>
</feature>
<feature type="region of interest" description="Disordered" evidence="2">
    <location>
        <begin position="382"/>
        <end position="410"/>
    </location>
</feature>
<name>A0A061SFU2_9CHLO</name>